<keyword evidence="5" id="KW-1185">Reference proteome</keyword>
<comment type="caution">
    <text evidence="4">The sequence shown here is derived from an EMBL/GenBank/DDBJ whole genome shotgun (WGS) entry which is preliminary data.</text>
</comment>
<dbReference type="Proteomes" id="UP000182818">
    <property type="component" value="Unassembled WGS sequence"/>
</dbReference>
<gene>
    <name evidence="4" type="ORF">SAMN04487973_1243</name>
</gene>
<protein>
    <submittedName>
        <fullName evidence="4">1,2-diacylglycerol-3-alpha-glucose alpha-1,2-galactosyltransferase</fullName>
    </submittedName>
</protein>
<dbReference type="Pfam" id="PF13439">
    <property type="entry name" value="Glyco_transf_4"/>
    <property type="match status" value="1"/>
</dbReference>
<evidence type="ECO:0000256" key="1">
    <source>
        <dbReference type="ARBA" id="ARBA00022679"/>
    </source>
</evidence>
<evidence type="ECO:0000313" key="4">
    <source>
        <dbReference type="EMBL" id="SER88137.1"/>
    </source>
</evidence>
<proteinExistence type="predicted"/>
<name>A0A1H9STE2_9LACO</name>
<dbReference type="InterPro" id="IPR028098">
    <property type="entry name" value="Glyco_trans_4-like_N"/>
</dbReference>
<evidence type="ECO:0000313" key="5">
    <source>
        <dbReference type="Proteomes" id="UP000182818"/>
    </source>
</evidence>
<feature type="domain" description="Glycosyl transferase family 1" evidence="2">
    <location>
        <begin position="150"/>
        <end position="312"/>
    </location>
</feature>
<dbReference type="EMBL" id="FOGK01000024">
    <property type="protein sequence ID" value="SER88137.1"/>
    <property type="molecule type" value="Genomic_DNA"/>
</dbReference>
<dbReference type="Pfam" id="PF00534">
    <property type="entry name" value="Glycos_transf_1"/>
    <property type="match status" value="1"/>
</dbReference>
<evidence type="ECO:0000259" key="3">
    <source>
        <dbReference type="Pfam" id="PF13439"/>
    </source>
</evidence>
<dbReference type="PANTHER" id="PTHR46401:SF2">
    <property type="entry name" value="GLYCOSYLTRANSFERASE WBBK-RELATED"/>
    <property type="match status" value="1"/>
</dbReference>
<organism evidence="4 5">
    <name type="scientific">Pediococcus ethanolidurans</name>
    <dbReference type="NCBI Taxonomy" id="319653"/>
    <lineage>
        <taxon>Bacteria</taxon>
        <taxon>Bacillati</taxon>
        <taxon>Bacillota</taxon>
        <taxon>Bacilli</taxon>
        <taxon>Lactobacillales</taxon>
        <taxon>Lactobacillaceae</taxon>
        <taxon>Pediococcus</taxon>
    </lineage>
</organism>
<dbReference type="InterPro" id="IPR001296">
    <property type="entry name" value="Glyco_trans_1"/>
</dbReference>
<accession>A0A1H9STE2</accession>
<dbReference type="CDD" id="cd03801">
    <property type="entry name" value="GT4_PimA-like"/>
    <property type="match status" value="1"/>
</dbReference>
<dbReference type="PANTHER" id="PTHR46401">
    <property type="entry name" value="GLYCOSYLTRANSFERASE WBBK-RELATED"/>
    <property type="match status" value="1"/>
</dbReference>
<reference evidence="4 5" key="1">
    <citation type="submission" date="2016-10" db="EMBL/GenBank/DDBJ databases">
        <authorList>
            <person name="Varghese N."/>
            <person name="Submissions S."/>
        </authorList>
    </citation>
    <scope>NUCLEOTIDE SEQUENCE [LARGE SCALE GENOMIC DNA]</scope>
    <source>
        <strain evidence="4 5">CGMCC 1.3889</strain>
    </source>
</reference>
<sequence>MRINMFSSATKVKGQGVGSAYEELVSLLKTHFPDEFKISINKYSRSEISHYHTIDPRFYLSTFMPGRGRKIGYVHFLPETIDGSLKIPQPFRGIFYKYIIVFYKRMDHIVVVNPTFIPKLTAYGIPEDKITYIPNFVHKSEFYEMNLAEKKELRAQMNIDEHKFVILGIGQVQERKGVKDFIKLAKDNPDILFIWAGGFSFGRMTDGYTELKKVVDNPPANLQFTGIVDREKLVNYYNVANLFLLPSYNELFPMSVLEAFSCGTPVLLRDLELYHAIIEGYYDPAKDVADMQKQIEYLSKNPAALAQLREKSNEASEQYSEAHLANIWHGFYMRQAREG</sequence>
<feature type="domain" description="Glycosyltransferase subfamily 4-like N-terminal" evidence="3">
    <location>
        <begin position="48"/>
        <end position="138"/>
    </location>
</feature>
<evidence type="ECO:0000259" key="2">
    <source>
        <dbReference type="Pfam" id="PF00534"/>
    </source>
</evidence>
<dbReference type="SUPFAM" id="SSF53756">
    <property type="entry name" value="UDP-Glycosyltransferase/glycogen phosphorylase"/>
    <property type="match status" value="1"/>
</dbReference>
<dbReference type="Gene3D" id="3.40.50.2000">
    <property type="entry name" value="Glycogen Phosphorylase B"/>
    <property type="match status" value="2"/>
</dbReference>
<keyword evidence="1" id="KW-0808">Transferase</keyword>